<evidence type="ECO:0000256" key="5">
    <source>
        <dbReference type="ARBA" id="ARBA00022723"/>
    </source>
</evidence>
<dbReference type="GO" id="GO:0048029">
    <property type="term" value="F:monosaccharide binding"/>
    <property type="evidence" value="ECO:0007669"/>
    <property type="project" value="TreeGrafter"/>
</dbReference>
<dbReference type="KEGG" id="pect:BN1012_Phect2150"/>
<evidence type="ECO:0000313" key="12">
    <source>
        <dbReference type="Proteomes" id="UP000032160"/>
    </source>
</evidence>
<name>X5M9Q5_9HYPH</name>
<dbReference type="GO" id="GO:0016208">
    <property type="term" value="F:AMP binding"/>
    <property type="evidence" value="ECO:0007669"/>
    <property type="project" value="TreeGrafter"/>
</dbReference>
<dbReference type="SUPFAM" id="SSF53784">
    <property type="entry name" value="Phosphofructokinase"/>
    <property type="match status" value="1"/>
</dbReference>
<keyword evidence="5" id="KW-0479">Metal-binding</keyword>
<dbReference type="PIRSF" id="PIRSF000532">
    <property type="entry name" value="ATP_PFK_prok"/>
    <property type="match status" value="1"/>
</dbReference>
<dbReference type="STRING" id="1458461.BN1012_Phect2150"/>
<dbReference type="InterPro" id="IPR012003">
    <property type="entry name" value="ATP_PFK_prok-type"/>
</dbReference>
<keyword evidence="8" id="KW-0324">Glycolysis</keyword>
<gene>
    <name evidence="11" type="ORF">BN1012_Phect2150</name>
</gene>
<dbReference type="PATRIC" id="fig|1458461.3.peg.2156"/>
<dbReference type="EMBL" id="HG966617">
    <property type="protein sequence ID" value="CDO60363.1"/>
    <property type="molecule type" value="Genomic_DNA"/>
</dbReference>
<dbReference type="InterPro" id="IPR022953">
    <property type="entry name" value="ATP_PFK"/>
</dbReference>
<keyword evidence="6 11" id="KW-0418">Kinase</keyword>
<dbReference type="GO" id="GO:0042802">
    <property type="term" value="F:identical protein binding"/>
    <property type="evidence" value="ECO:0007669"/>
    <property type="project" value="TreeGrafter"/>
</dbReference>
<feature type="domain" description="Phosphofructokinase" evidence="10">
    <location>
        <begin position="2"/>
        <end position="308"/>
    </location>
</feature>
<sequence>MRIGVLTGGGDVPGLNPAIQTITRQATDLGWEVIGIRRGWRGLLDFDLDDPEGSLEACTMPLTATSVRAIDRLGSTVLHTSRTHVATLEAGTAHILEVIAHLNIDALVPIGGVDTLAYAAQLQAHGVRVNTIPKTMDNDVFGTDYCIGFSTAVTRSVDAINALRTPAGSHERVGIIELFGRKSGETALMSGYLADAPRVLIAEVPFDMERLADMLMADRADNPSNYTMAVISEGARIEGSDAVEYGETDASGQRRLGGISDVVSEEFKRLTGAGTISQKLSYLMRTGTPDALDTMVARSMGAMAVQHLEQGRDGLMIAVRDGAYQSVPVSTCIEGQRRVDVAAHYDADAYRPNIHNINTKPMFLG</sequence>
<dbReference type="HOGENOM" id="CLU_020655_0_0_5"/>
<dbReference type="GO" id="GO:0046872">
    <property type="term" value="F:metal ion binding"/>
    <property type="evidence" value="ECO:0007669"/>
    <property type="project" value="UniProtKB-KW"/>
</dbReference>
<evidence type="ECO:0000256" key="4">
    <source>
        <dbReference type="ARBA" id="ARBA00022679"/>
    </source>
</evidence>
<comment type="pathway">
    <text evidence="2">Carbohydrate degradation; glycolysis; D-glyceraldehyde 3-phosphate and glycerone phosphate from D-glucose: step 3/4.</text>
</comment>
<comment type="cofactor">
    <cofactor evidence="1">
        <name>Mg(2+)</name>
        <dbReference type="ChEBI" id="CHEBI:18420"/>
    </cofactor>
</comment>
<protein>
    <submittedName>
        <fullName evidence="11">6-phosphofructokinase</fullName>
        <ecNumber evidence="11">2.7.1.11</ecNumber>
    </submittedName>
</protein>
<evidence type="ECO:0000256" key="2">
    <source>
        <dbReference type="ARBA" id="ARBA00004679"/>
    </source>
</evidence>
<proteinExistence type="inferred from homology"/>
<dbReference type="GO" id="GO:0003872">
    <property type="term" value="F:6-phosphofructokinase activity"/>
    <property type="evidence" value="ECO:0007669"/>
    <property type="project" value="UniProtKB-EC"/>
</dbReference>
<evidence type="ECO:0000259" key="10">
    <source>
        <dbReference type="Pfam" id="PF00365"/>
    </source>
</evidence>
<keyword evidence="7" id="KW-0460">Magnesium</keyword>
<dbReference type="AlphaFoldDB" id="X5M9Q5"/>
<evidence type="ECO:0000256" key="9">
    <source>
        <dbReference type="ARBA" id="ARBA00038478"/>
    </source>
</evidence>
<dbReference type="PANTHER" id="PTHR13697:SF52">
    <property type="entry name" value="ATP-DEPENDENT 6-PHOSPHOFRUCTOKINASE 3"/>
    <property type="match status" value="1"/>
</dbReference>
<accession>X5M9Q5</accession>
<keyword evidence="3" id="KW-0963">Cytoplasm</keyword>
<dbReference type="PANTHER" id="PTHR13697">
    <property type="entry name" value="PHOSPHOFRUCTOKINASE"/>
    <property type="match status" value="1"/>
</dbReference>
<keyword evidence="12" id="KW-1185">Reference proteome</keyword>
<dbReference type="EC" id="2.7.1.11" evidence="11"/>
<dbReference type="GO" id="GO:0030388">
    <property type="term" value="P:fructose 1,6-bisphosphate metabolic process"/>
    <property type="evidence" value="ECO:0007669"/>
    <property type="project" value="TreeGrafter"/>
</dbReference>
<dbReference type="PRINTS" id="PR00476">
    <property type="entry name" value="PHFRCTKINASE"/>
</dbReference>
<dbReference type="UniPathway" id="UPA00109">
    <property type="reaction ID" value="UER00182"/>
</dbReference>
<evidence type="ECO:0000256" key="6">
    <source>
        <dbReference type="ARBA" id="ARBA00022777"/>
    </source>
</evidence>
<organism evidence="11 12">
    <name type="scientific">Candidatus Phaeomarinibacter ectocarpi</name>
    <dbReference type="NCBI Taxonomy" id="1458461"/>
    <lineage>
        <taxon>Bacteria</taxon>
        <taxon>Pseudomonadati</taxon>
        <taxon>Pseudomonadota</taxon>
        <taxon>Alphaproteobacteria</taxon>
        <taxon>Hyphomicrobiales</taxon>
        <taxon>Parvibaculaceae</taxon>
        <taxon>Candidatus Phaeomarinibacter</taxon>
    </lineage>
</organism>
<evidence type="ECO:0000313" key="11">
    <source>
        <dbReference type="EMBL" id="CDO60363.1"/>
    </source>
</evidence>
<dbReference type="Pfam" id="PF00365">
    <property type="entry name" value="PFK"/>
    <property type="match status" value="1"/>
</dbReference>
<dbReference type="InterPro" id="IPR035966">
    <property type="entry name" value="PKF_sf"/>
</dbReference>
<dbReference type="OrthoDB" id="9802503at2"/>
<evidence type="ECO:0000256" key="8">
    <source>
        <dbReference type="ARBA" id="ARBA00023152"/>
    </source>
</evidence>
<dbReference type="NCBIfam" id="NF002872">
    <property type="entry name" value="PRK03202.1"/>
    <property type="match status" value="1"/>
</dbReference>
<dbReference type="RefSeq" id="WP_043948435.1">
    <property type="nucleotide sequence ID" value="NZ_HG966617.1"/>
</dbReference>
<keyword evidence="4 11" id="KW-0808">Transferase</keyword>
<dbReference type="GO" id="GO:0070095">
    <property type="term" value="F:fructose-6-phosphate binding"/>
    <property type="evidence" value="ECO:0007669"/>
    <property type="project" value="TreeGrafter"/>
</dbReference>
<dbReference type="Gene3D" id="3.40.50.450">
    <property type="match status" value="1"/>
</dbReference>
<evidence type="ECO:0000256" key="1">
    <source>
        <dbReference type="ARBA" id="ARBA00001946"/>
    </source>
</evidence>
<dbReference type="InterPro" id="IPR000023">
    <property type="entry name" value="Phosphofructokinase_dom"/>
</dbReference>
<dbReference type="GO" id="GO:0005524">
    <property type="term" value="F:ATP binding"/>
    <property type="evidence" value="ECO:0007669"/>
    <property type="project" value="InterPro"/>
</dbReference>
<dbReference type="Proteomes" id="UP000032160">
    <property type="component" value="Chromosome I"/>
</dbReference>
<dbReference type="GO" id="GO:0061621">
    <property type="term" value="P:canonical glycolysis"/>
    <property type="evidence" value="ECO:0007669"/>
    <property type="project" value="TreeGrafter"/>
</dbReference>
<reference evidence="11 12" key="1">
    <citation type="journal article" date="2014" name="Front. Genet.">
        <title>Genome and metabolic network of "Candidatus Phaeomarinobacter ectocarpi" Ec32, a new candidate genus of Alphaproteobacteria frequently associated with brown algae.</title>
        <authorList>
            <person name="Dittami S.M."/>
            <person name="Barbeyron T."/>
            <person name="Boyen C."/>
            <person name="Cambefort J."/>
            <person name="Collet G."/>
            <person name="Delage L."/>
            <person name="Gobet A."/>
            <person name="Groisillier A."/>
            <person name="Leblanc C."/>
            <person name="Michel G."/>
            <person name="Scornet D."/>
            <person name="Siegel A."/>
            <person name="Tapia J.E."/>
            <person name="Tonon T."/>
        </authorList>
    </citation>
    <scope>NUCLEOTIDE SEQUENCE [LARGE SCALE GENOMIC DNA]</scope>
    <source>
        <strain evidence="11 12">Ec32</strain>
    </source>
</reference>
<dbReference type="GO" id="GO:0005945">
    <property type="term" value="C:6-phosphofructokinase complex"/>
    <property type="evidence" value="ECO:0007669"/>
    <property type="project" value="TreeGrafter"/>
</dbReference>
<evidence type="ECO:0000256" key="7">
    <source>
        <dbReference type="ARBA" id="ARBA00022842"/>
    </source>
</evidence>
<dbReference type="Gene3D" id="3.40.50.460">
    <property type="entry name" value="Phosphofructokinase domain"/>
    <property type="match status" value="1"/>
</dbReference>
<dbReference type="GO" id="GO:0006002">
    <property type="term" value="P:fructose 6-phosphate metabolic process"/>
    <property type="evidence" value="ECO:0007669"/>
    <property type="project" value="InterPro"/>
</dbReference>
<comment type="similarity">
    <text evidence="9">Belongs to the phosphofructokinase type A (PFKA) family.</text>
</comment>
<evidence type="ECO:0000256" key="3">
    <source>
        <dbReference type="ARBA" id="ARBA00022490"/>
    </source>
</evidence>